<feature type="compositionally biased region" description="Polar residues" evidence="3">
    <location>
        <begin position="311"/>
        <end position="322"/>
    </location>
</feature>
<feature type="region of interest" description="Disordered" evidence="3">
    <location>
        <begin position="1041"/>
        <end position="1080"/>
    </location>
</feature>
<dbReference type="SMART" id="SM01190">
    <property type="entry name" value="EMP24_GP25L"/>
    <property type="match status" value="1"/>
</dbReference>
<feature type="chain" id="PRO_5040903451" description="GOLD domain-containing protein" evidence="4">
    <location>
        <begin position="21"/>
        <end position="1380"/>
    </location>
</feature>
<evidence type="ECO:0000313" key="7">
    <source>
        <dbReference type="Proteomes" id="UP001150569"/>
    </source>
</evidence>
<evidence type="ECO:0000256" key="1">
    <source>
        <dbReference type="ARBA" id="ARBA00022441"/>
    </source>
</evidence>
<keyword evidence="7" id="KW-1185">Reference proteome</keyword>
<dbReference type="Gene3D" id="2.60.120.260">
    <property type="entry name" value="Galactose-binding domain-like"/>
    <property type="match status" value="1"/>
</dbReference>
<keyword evidence="4" id="KW-0732">Signal</keyword>
<feature type="signal peptide" evidence="4">
    <location>
        <begin position="1"/>
        <end position="20"/>
    </location>
</feature>
<keyword evidence="1" id="KW-0880">Kelch repeat</keyword>
<dbReference type="InterPro" id="IPR036598">
    <property type="entry name" value="GOLD_dom_sf"/>
</dbReference>
<dbReference type="SUPFAM" id="SSF101576">
    <property type="entry name" value="Supernatant protein factor (SPF), C-terminal domain"/>
    <property type="match status" value="1"/>
</dbReference>
<dbReference type="InterPro" id="IPR015915">
    <property type="entry name" value="Kelch-typ_b-propeller"/>
</dbReference>
<feature type="region of interest" description="Disordered" evidence="3">
    <location>
        <begin position="1173"/>
        <end position="1193"/>
    </location>
</feature>
<dbReference type="Gene3D" id="2.120.10.80">
    <property type="entry name" value="Kelch-type beta propeller"/>
    <property type="match status" value="2"/>
</dbReference>
<reference evidence="6" key="1">
    <citation type="submission" date="2022-07" db="EMBL/GenBank/DDBJ databases">
        <title>Phylogenomic reconstructions and comparative analyses of Kickxellomycotina fungi.</title>
        <authorList>
            <person name="Reynolds N.K."/>
            <person name="Stajich J.E."/>
            <person name="Barry K."/>
            <person name="Grigoriev I.V."/>
            <person name="Crous P."/>
            <person name="Smith M.E."/>
        </authorList>
    </citation>
    <scope>NUCLEOTIDE SEQUENCE</scope>
    <source>
        <strain evidence="6">RSA 861</strain>
    </source>
</reference>
<gene>
    <name evidence="6" type="ORF">IWQ60_009278</name>
</gene>
<dbReference type="InterPro" id="IPR052456">
    <property type="entry name" value="CTLH_complex_component"/>
</dbReference>
<proteinExistence type="predicted"/>
<dbReference type="PROSITE" id="PS50866">
    <property type="entry name" value="GOLD"/>
    <property type="match status" value="1"/>
</dbReference>
<protein>
    <recommendedName>
        <fullName evidence="5">GOLD domain-containing protein</fullName>
    </recommendedName>
</protein>
<feature type="compositionally biased region" description="Low complexity" evidence="3">
    <location>
        <begin position="959"/>
        <end position="978"/>
    </location>
</feature>
<dbReference type="OrthoDB" id="10052615at2759"/>
<dbReference type="SUPFAM" id="SSF117281">
    <property type="entry name" value="Kelch motif"/>
    <property type="match status" value="1"/>
</dbReference>
<dbReference type="InterPro" id="IPR056737">
    <property type="entry name" value="Beta-prop_ATRN-MKLN-like"/>
</dbReference>
<feature type="compositionally biased region" description="Polar residues" evidence="3">
    <location>
        <begin position="1173"/>
        <end position="1183"/>
    </location>
</feature>
<evidence type="ECO:0000256" key="3">
    <source>
        <dbReference type="SAM" id="MobiDB-lite"/>
    </source>
</evidence>
<keyword evidence="2" id="KW-0677">Repeat</keyword>
<feature type="domain" description="GOLD" evidence="5">
    <location>
        <begin position="30"/>
        <end position="111"/>
    </location>
</feature>
<sequence length="1380" mass="151019">MRHLPSLILAICCALASVAAYTIRMKPYQRECYVETLTKDAYYTISYEMANNDLIDFTVSGPGGRHVTTILQQDSGNYDMPENIEAGEYEYCFINPANSATDKILYFHAHGLDPNELMPVEEKATPLEKEVIHLSQSIELIVDHLEYMTGREQDHRNTAESTNSRVKWWSATQIVVVCAACAWQIWYLKSFFEVKRIVGITHFIRTTSPMQLKTDHSTAGAVEPTPMATSADVPPPNYTLFPLPNYRITPPVIAPTTPSPRTELLAGGVAHSTTQARRTRGQSAASTLTSGGAPRGPLYSWLAPETDPHLPSTTSATPNYSFPTPGRPESRPASTRERAESAAAAAGGGGGAVPSVTLGEATAGDRPGHGPERSAPLGRGLMTKLDYEIVDYSSYNAEFYPHYIKVNQPTAGRSRWSSLVGDQHQYLTLKLDRPSLLQCVTFGKFSRNHICNLKEFRILAAATENHWVEILLSGLRNDSEPETFTVRNTLHHGTVPFPVLWIKVIPLMAYEHKFNFTIWYLELRGSQDPAVVQPLLTQYQRYCERTALRLCLKAIHQYNPDHYDPRAVLGPVQGSDPLTVQLEDPLVTNLRGAVTTGRFDRVESLLARAQTADFLHDYIRRCPYTADWAPVAVRPDEIRPEGRGAHQVCVDEAGEALYLFGGWSGTSSLSDFWRFDLRTSRWELLSPDTAQQGGPGPRHYHSMCFDPHTRTLFVLGRYVDPEHRTRATLENDFYAYHLDSPAPFWERLSANTELDGGPRLSFDFELSVDPTPGAGALYAFGGRTIGADAYECVYSGLYRYHLATRTWTVLRPDALPSETDIALRARLERSMLFHSGRRQLLIVSAQRDATTSSEFSVYDIASDTVFEKATPSPATAIVYDKRYTHRASYDEDRDEVYVFTGRTFNQAAKSHGHDGGEAVSTLWCYHVPTERWSRIYTAHSRSGCSDEGGGNGGRQTDPTSLASSVGASATTATGWSSTRPPPSAATVLGTSAVPAPSTATAASCSTPAALALPVTASPRLALGVIYPRCVFYLNSVASPDRTAANPSGASEPPCHASATASPFPLTPAGPTRSKAGARGNGLRVTAARATTDLANGVAGLHGPTPPGPEARIAHQFVYHQRTRTHYLFGGASFSRHVGDGYLGPGTDPPVSSTDHTPPPAVASHVYSFQSAGGGRSATSFSTHSGHHMDGGAHATATTTTCHPGNRLNDFWRLELRQPTADDVVRRMQFLVRCQIYLEMCLAAHRAPDSTPSQACGGLVGGHTTGEMAVDTDQRTAGGGALAPHPQTTVRALKYLQTELADLVDPNDPAQVERLHRLPLALLDGWPRDPLTQDQLVYHTRRLLFDDLMAFLPEGVKQPESNLMDMVVPWLEARPGTVAEV</sequence>
<dbReference type="Pfam" id="PF24981">
    <property type="entry name" value="Beta-prop_ATRN-LZTR1"/>
    <property type="match status" value="1"/>
</dbReference>
<dbReference type="PANTHER" id="PTHR15526">
    <property type="entry name" value="MUSKELIN"/>
    <property type="match status" value="1"/>
</dbReference>
<feature type="region of interest" description="Disordered" evidence="3">
    <location>
        <begin position="252"/>
        <end position="378"/>
    </location>
</feature>
<organism evidence="6 7">
    <name type="scientific">Tieghemiomyces parasiticus</name>
    <dbReference type="NCBI Taxonomy" id="78921"/>
    <lineage>
        <taxon>Eukaryota</taxon>
        <taxon>Fungi</taxon>
        <taxon>Fungi incertae sedis</taxon>
        <taxon>Zoopagomycota</taxon>
        <taxon>Kickxellomycotina</taxon>
        <taxon>Dimargaritomycetes</taxon>
        <taxon>Dimargaritales</taxon>
        <taxon>Dimargaritaceae</taxon>
        <taxon>Tieghemiomyces</taxon>
    </lineage>
</organism>
<feature type="region of interest" description="Disordered" evidence="3">
    <location>
        <begin position="943"/>
        <end position="989"/>
    </location>
</feature>
<accession>A0A9W8DPM0</accession>
<evidence type="ECO:0000256" key="4">
    <source>
        <dbReference type="SAM" id="SignalP"/>
    </source>
</evidence>
<dbReference type="Pfam" id="PF01105">
    <property type="entry name" value="EMP24_GP25L"/>
    <property type="match status" value="1"/>
</dbReference>
<evidence type="ECO:0000256" key="2">
    <source>
        <dbReference type="ARBA" id="ARBA00022737"/>
    </source>
</evidence>
<dbReference type="InterPro" id="IPR008979">
    <property type="entry name" value="Galactose-bd-like_sf"/>
</dbReference>
<dbReference type="EMBL" id="JANBPT010000762">
    <property type="protein sequence ID" value="KAJ1913275.1"/>
    <property type="molecule type" value="Genomic_DNA"/>
</dbReference>
<evidence type="ECO:0000259" key="5">
    <source>
        <dbReference type="PROSITE" id="PS50866"/>
    </source>
</evidence>
<dbReference type="GO" id="GO:0005737">
    <property type="term" value="C:cytoplasm"/>
    <property type="evidence" value="ECO:0007669"/>
    <property type="project" value="TreeGrafter"/>
</dbReference>
<dbReference type="PANTHER" id="PTHR15526:SF5">
    <property type="entry name" value="MUSKELIN"/>
    <property type="match status" value="1"/>
</dbReference>
<dbReference type="InterPro" id="IPR010565">
    <property type="entry name" value="Muskelin_N"/>
</dbReference>
<dbReference type="Proteomes" id="UP001150569">
    <property type="component" value="Unassembled WGS sequence"/>
</dbReference>
<dbReference type="InterPro" id="IPR009038">
    <property type="entry name" value="GOLD_dom"/>
</dbReference>
<feature type="compositionally biased region" description="Polar residues" evidence="3">
    <location>
        <begin position="271"/>
        <end position="290"/>
    </location>
</feature>
<feature type="compositionally biased region" description="Basic and acidic residues" evidence="3">
    <location>
        <begin position="328"/>
        <end position="340"/>
    </location>
</feature>
<dbReference type="SUPFAM" id="SSF49785">
    <property type="entry name" value="Galactose-binding domain-like"/>
    <property type="match status" value="1"/>
</dbReference>
<comment type="caution">
    <text evidence="6">The sequence shown here is derived from an EMBL/GenBank/DDBJ whole genome shotgun (WGS) entry which is preliminary data.</text>
</comment>
<dbReference type="Pfam" id="PF06588">
    <property type="entry name" value="Muskelin_N"/>
    <property type="match status" value="1"/>
</dbReference>
<name>A0A9W8DPM0_9FUNG</name>
<evidence type="ECO:0000313" key="6">
    <source>
        <dbReference type="EMBL" id="KAJ1913275.1"/>
    </source>
</evidence>